<reference evidence="1" key="1">
    <citation type="submission" date="2014-11" db="EMBL/GenBank/DDBJ databases">
        <authorList>
            <person name="Amaro Gonzalez C."/>
        </authorList>
    </citation>
    <scope>NUCLEOTIDE SEQUENCE</scope>
</reference>
<sequence>MASGTYPRSCLMCPRISGTCWECPALARVNTICMKSLSIRLTSPFSMASRSSLIWSMSPLSA</sequence>
<dbReference type="EMBL" id="GBXM01053442">
    <property type="protein sequence ID" value="JAH55135.1"/>
    <property type="molecule type" value="Transcribed_RNA"/>
</dbReference>
<protein>
    <submittedName>
        <fullName evidence="1">Uncharacterized protein</fullName>
    </submittedName>
</protein>
<organism evidence="1">
    <name type="scientific">Anguilla anguilla</name>
    <name type="common">European freshwater eel</name>
    <name type="synonym">Muraena anguilla</name>
    <dbReference type="NCBI Taxonomy" id="7936"/>
    <lineage>
        <taxon>Eukaryota</taxon>
        <taxon>Metazoa</taxon>
        <taxon>Chordata</taxon>
        <taxon>Craniata</taxon>
        <taxon>Vertebrata</taxon>
        <taxon>Euteleostomi</taxon>
        <taxon>Actinopterygii</taxon>
        <taxon>Neopterygii</taxon>
        <taxon>Teleostei</taxon>
        <taxon>Anguilliformes</taxon>
        <taxon>Anguillidae</taxon>
        <taxon>Anguilla</taxon>
    </lineage>
</organism>
<proteinExistence type="predicted"/>
<name>A0A0E9TQG6_ANGAN</name>
<reference evidence="1" key="2">
    <citation type="journal article" date="2015" name="Fish Shellfish Immunol.">
        <title>Early steps in the European eel (Anguilla anguilla)-Vibrio vulnificus interaction in the gills: Role of the RtxA13 toxin.</title>
        <authorList>
            <person name="Callol A."/>
            <person name="Pajuelo D."/>
            <person name="Ebbesson L."/>
            <person name="Teles M."/>
            <person name="MacKenzie S."/>
            <person name="Amaro C."/>
        </authorList>
    </citation>
    <scope>NUCLEOTIDE SEQUENCE</scope>
</reference>
<dbReference type="AlphaFoldDB" id="A0A0E9TQG6"/>
<accession>A0A0E9TQG6</accession>
<evidence type="ECO:0000313" key="1">
    <source>
        <dbReference type="EMBL" id="JAH55135.1"/>
    </source>
</evidence>